<dbReference type="Gene3D" id="3.40.50.450">
    <property type="match status" value="1"/>
</dbReference>
<dbReference type="SUPFAM" id="SSF102405">
    <property type="entry name" value="MCP/YpsA-like"/>
    <property type="match status" value="1"/>
</dbReference>
<protein>
    <submittedName>
        <fullName evidence="1">SLOG family protein</fullName>
    </submittedName>
</protein>
<comment type="caution">
    <text evidence="1">The sequence shown here is derived from an EMBL/GenBank/DDBJ whole genome shotgun (WGS) entry which is preliminary data.</text>
</comment>
<organism evidence="1 2">
    <name type="scientific">Tigheibacillus halophilus</name>
    <dbReference type="NCBI Taxonomy" id="361280"/>
    <lineage>
        <taxon>Bacteria</taxon>
        <taxon>Bacillati</taxon>
        <taxon>Bacillota</taxon>
        <taxon>Bacilli</taxon>
        <taxon>Bacillales</taxon>
        <taxon>Bacillaceae</taxon>
        <taxon>Tigheibacillus</taxon>
    </lineage>
</organism>
<reference evidence="1 2" key="1">
    <citation type="submission" date="2023-10" db="EMBL/GenBank/DDBJ databases">
        <title>Virgibacillus halophilus 5B73C genome.</title>
        <authorList>
            <person name="Miliotis G."/>
            <person name="Sengupta P."/>
            <person name="Hameed A."/>
            <person name="Chuvochina M."/>
            <person name="Mcdonagh F."/>
            <person name="Simpson A.C."/>
            <person name="Singh N.K."/>
            <person name="Rekha P.D."/>
            <person name="Raman K."/>
            <person name="Hugenholtz P."/>
            <person name="Venkateswaran K."/>
        </authorList>
    </citation>
    <scope>NUCLEOTIDE SEQUENCE [LARGE SCALE GENOMIC DNA]</scope>
    <source>
        <strain evidence="1 2">5B73C</strain>
    </source>
</reference>
<dbReference type="Proteomes" id="UP001281447">
    <property type="component" value="Unassembled WGS sequence"/>
</dbReference>
<dbReference type="Pfam" id="PF06908">
    <property type="entry name" value="YpsA"/>
    <property type="match status" value="1"/>
</dbReference>
<gene>
    <name evidence="1" type="ORF">RWE15_17600</name>
</gene>
<evidence type="ECO:0000313" key="2">
    <source>
        <dbReference type="Proteomes" id="UP001281447"/>
    </source>
</evidence>
<dbReference type="EMBL" id="JAWDIP010000004">
    <property type="protein sequence ID" value="MDY0395865.1"/>
    <property type="molecule type" value="Genomic_DNA"/>
</dbReference>
<sequence length="58" mass="6642">MDKSDACLLIIDEEFPGSNKFFLSEAQKAEDYAIYMITPDDLDDAVTELQMSDPDYWS</sequence>
<keyword evidence="2" id="KW-1185">Reference proteome</keyword>
<dbReference type="InterPro" id="IPR010697">
    <property type="entry name" value="YspA"/>
</dbReference>
<name>A0ABU5C9E9_9BACI</name>
<evidence type="ECO:0000313" key="1">
    <source>
        <dbReference type="EMBL" id="MDY0395865.1"/>
    </source>
</evidence>
<proteinExistence type="predicted"/>
<accession>A0ABU5C9E9</accession>